<name>A0A0E3F1A0_9CAUD</name>
<dbReference type="InterPro" id="IPR056134">
    <property type="entry name" value="DUF7717"/>
</dbReference>
<sequence>MTTTQTKTEFLTEAMIEQVNNLWKVYNVESGHTITPLLKYEVAKKYIKVYRLDVVNGEIRDGRSVFMFIDKETGAVYKPASWRAPAKGIRFYIESLAENPELVDQYGSFLYRR</sequence>
<evidence type="ECO:0000313" key="4">
    <source>
        <dbReference type="Proteomes" id="UP000185322"/>
    </source>
</evidence>
<dbReference type="EMBL" id="KJ019103">
    <property type="protein sequence ID" value="AIX32299.1"/>
    <property type="molecule type" value="Genomic_DNA"/>
</dbReference>
<organism evidence="1 4">
    <name type="scientific">Synechococcus phage ACG-2014f</name>
    <dbReference type="NCBI Taxonomy" id="1493511"/>
    <lineage>
        <taxon>Viruses</taxon>
        <taxon>Duplodnaviria</taxon>
        <taxon>Heunggongvirae</taxon>
        <taxon>Uroviricota</taxon>
        <taxon>Caudoviricetes</taxon>
        <taxon>Pantevenvirales</taxon>
        <taxon>Kyanoviridae</taxon>
        <taxon>Atlauavirus</taxon>
        <taxon>Atlauavirus tusconc8</taxon>
    </lineage>
</organism>
<dbReference type="Proteomes" id="UP000185322">
    <property type="component" value="Segment"/>
</dbReference>
<accession>A0A0E3F1A0</accession>
<evidence type="ECO:0000313" key="1">
    <source>
        <dbReference type="EMBL" id="AIX20277.1"/>
    </source>
</evidence>
<dbReference type="Proteomes" id="UP000033001">
    <property type="component" value="Segment"/>
</dbReference>
<dbReference type="Pfam" id="PF24835">
    <property type="entry name" value="DUF7717"/>
    <property type="match status" value="1"/>
</dbReference>
<dbReference type="EMBL" id="KJ019053">
    <property type="protein sequence ID" value="AIX20277.1"/>
    <property type="molecule type" value="Genomic_DNA"/>
</dbReference>
<evidence type="ECO:0000313" key="2">
    <source>
        <dbReference type="EMBL" id="AIX32299.1"/>
    </source>
</evidence>
<proteinExistence type="predicted"/>
<gene>
    <name evidence="1" type="ORF">Syn7803C80_100</name>
    <name evidence="2" type="ORF">Syn7803US44_99</name>
</gene>
<evidence type="ECO:0000313" key="3">
    <source>
        <dbReference type="Proteomes" id="UP000033001"/>
    </source>
</evidence>
<protein>
    <submittedName>
        <fullName evidence="1">Uncharacterized protein</fullName>
    </submittedName>
</protein>
<reference evidence="3 4" key="1">
    <citation type="submission" date="2013-12" db="EMBL/GenBank/DDBJ databases">
        <title>Ecological redundancy of diverse viral populations within a natural community.</title>
        <authorList>
            <person name="Gregory A.C."/>
            <person name="LaButti K."/>
            <person name="Copeland A."/>
            <person name="Woyke T."/>
            <person name="Sullivan M.B."/>
        </authorList>
    </citation>
    <scope>NUCLEOTIDE SEQUENCE [LARGE SCALE GENOMIC DNA]</scope>
    <source>
        <strain evidence="1">Syn7803C80</strain>
        <strain evidence="2">Syn7803US44</strain>
    </source>
</reference>